<accession>A0A024G5Q6</accession>
<protein>
    <submittedName>
        <fullName evidence="1">Uncharacterized protein</fullName>
    </submittedName>
</protein>
<dbReference type="Proteomes" id="UP000053237">
    <property type="component" value="Unassembled WGS sequence"/>
</dbReference>
<sequence length="72" mass="8410">MVYAQCDIFFHNLTNFVLVTGLSWNKLDKNHQNASTERTVASSQTAHIKYDFALHHFDTYYVDMCCDFSQKV</sequence>
<organism evidence="1 2">
    <name type="scientific">Albugo candida</name>
    <dbReference type="NCBI Taxonomy" id="65357"/>
    <lineage>
        <taxon>Eukaryota</taxon>
        <taxon>Sar</taxon>
        <taxon>Stramenopiles</taxon>
        <taxon>Oomycota</taxon>
        <taxon>Peronosporomycetes</taxon>
        <taxon>Albuginales</taxon>
        <taxon>Albuginaceae</taxon>
        <taxon>Albugo</taxon>
    </lineage>
</organism>
<evidence type="ECO:0000313" key="2">
    <source>
        <dbReference type="Proteomes" id="UP000053237"/>
    </source>
</evidence>
<proteinExistence type="predicted"/>
<evidence type="ECO:0000313" key="1">
    <source>
        <dbReference type="EMBL" id="CCI41650.1"/>
    </source>
</evidence>
<reference evidence="1 2" key="1">
    <citation type="submission" date="2012-05" db="EMBL/GenBank/DDBJ databases">
        <title>Recombination and specialization in a pathogen metapopulation.</title>
        <authorList>
            <person name="Gardiner A."/>
            <person name="Kemen E."/>
            <person name="Schultz-Larsen T."/>
            <person name="MacLean D."/>
            <person name="Van Oosterhout C."/>
            <person name="Jones J.D.G."/>
        </authorList>
    </citation>
    <scope>NUCLEOTIDE SEQUENCE [LARGE SCALE GENOMIC DNA]</scope>
    <source>
        <strain evidence="1 2">Ac Nc2</strain>
    </source>
</reference>
<name>A0A024G5Q6_9STRA</name>
<dbReference type="AlphaFoldDB" id="A0A024G5Q6"/>
<dbReference type="InParanoid" id="A0A024G5Q6"/>
<keyword evidence="2" id="KW-1185">Reference proteome</keyword>
<gene>
    <name evidence="1" type="ORF">BN9_024340</name>
</gene>
<comment type="caution">
    <text evidence="1">The sequence shown here is derived from an EMBL/GenBank/DDBJ whole genome shotgun (WGS) entry which is preliminary data.</text>
</comment>
<dbReference type="EMBL" id="CAIX01000023">
    <property type="protein sequence ID" value="CCI41650.1"/>
    <property type="molecule type" value="Genomic_DNA"/>
</dbReference>